<protein>
    <recommendedName>
        <fullName evidence="3">Tafazzin family protein</fullName>
    </recommendedName>
</protein>
<accession>A0ABR2Q1J0</accession>
<evidence type="ECO:0000313" key="1">
    <source>
        <dbReference type="EMBL" id="KAK8994555.1"/>
    </source>
</evidence>
<sequence length="105" mass="11810">MVEGNWIYHCSGKMTRNMPPGLVLLVGGKTFPSLKESKGPYVPDTVPVADHWHQDSLLKLVIQEIDQVRHEELEDILGGRVPEWGSTLDASAHMVSLDRELEFMV</sequence>
<gene>
    <name evidence="1" type="ORF">V6N11_045636</name>
</gene>
<reference evidence="1 2" key="1">
    <citation type="journal article" date="2024" name="G3 (Bethesda)">
        <title>Genome assembly of Hibiscus sabdariffa L. provides insights into metabolisms of medicinal natural products.</title>
        <authorList>
            <person name="Kim T."/>
        </authorList>
    </citation>
    <scope>NUCLEOTIDE SEQUENCE [LARGE SCALE GENOMIC DNA]</scope>
    <source>
        <strain evidence="1">TK-2024</strain>
        <tissue evidence="1">Old leaves</tissue>
    </source>
</reference>
<dbReference type="EMBL" id="JBBPBN010000047">
    <property type="protein sequence ID" value="KAK8994555.1"/>
    <property type="molecule type" value="Genomic_DNA"/>
</dbReference>
<comment type="caution">
    <text evidence="1">The sequence shown here is derived from an EMBL/GenBank/DDBJ whole genome shotgun (WGS) entry which is preliminary data.</text>
</comment>
<evidence type="ECO:0008006" key="3">
    <source>
        <dbReference type="Google" id="ProtNLM"/>
    </source>
</evidence>
<name>A0ABR2Q1J0_9ROSI</name>
<keyword evidence="2" id="KW-1185">Reference proteome</keyword>
<organism evidence="1 2">
    <name type="scientific">Hibiscus sabdariffa</name>
    <name type="common">roselle</name>
    <dbReference type="NCBI Taxonomy" id="183260"/>
    <lineage>
        <taxon>Eukaryota</taxon>
        <taxon>Viridiplantae</taxon>
        <taxon>Streptophyta</taxon>
        <taxon>Embryophyta</taxon>
        <taxon>Tracheophyta</taxon>
        <taxon>Spermatophyta</taxon>
        <taxon>Magnoliopsida</taxon>
        <taxon>eudicotyledons</taxon>
        <taxon>Gunneridae</taxon>
        <taxon>Pentapetalae</taxon>
        <taxon>rosids</taxon>
        <taxon>malvids</taxon>
        <taxon>Malvales</taxon>
        <taxon>Malvaceae</taxon>
        <taxon>Malvoideae</taxon>
        <taxon>Hibiscus</taxon>
    </lineage>
</organism>
<dbReference type="Proteomes" id="UP001396334">
    <property type="component" value="Unassembled WGS sequence"/>
</dbReference>
<proteinExistence type="predicted"/>
<evidence type="ECO:0000313" key="2">
    <source>
        <dbReference type="Proteomes" id="UP001396334"/>
    </source>
</evidence>